<organism evidence="1 2">
    <name type="scientific">Desulfosporosinus metallidurans</name>
    <dbReference type="NCBI Taxonomy" id="1888891"/>
    <lineage>
        <taxon>Bacteria</taxon>
        <taxon>Bacillati</taxon>
        <taxon>Bacillota</taxon>
        <taxon>Clostridia</taxon>
        <taxon>Eubacteriales</taxon>
        <taxon>Desulfitobacteriaceae</taxon>
        <taxon>Desulfosporosinus</taxon>
    </lineage>
</organism>
<protein>
    <submittedName>
        <fullName evidence="1">Uncharacterized protein</fullName>
    </submittedName>
</protein>
<keyword evidence="2" id="KW-1185">Reference proteome</keyword>
<dbReference type="Proteomes" id="UP000186102">
    <property type="component" value="Unassembled WGS sequence"/>
</dbReference>
<dbReference type="RefSeq" id="WP_170871404.1">
    <property type="nucleotide sequence ID" value="NZ_MLBF01000001.1"/>
</dbReference>
<proteinExistence type="predicted"/>
<dbReference type="AlphaFoldDB" id="A0A1Q8R2J8"/>
<accession>A0A1Q8R2J8</accession>
<evidence type="ECO:0000313" key="1">
    <source>
        <dbReference type="EMBL" id="OLN33836.1"/>
    </source>
</evidence>
<dbReference type="EMBL" id="MLBF01000001">
    <property type="protein sequence ID" value="OLN33836.1"/>
    <property type="molecule type" value="Genomic_DNA"/>
</dbReference>
<gene>
    <name evidence="1" type="ORF">DSOL_0014</name>
</gene>
<name>A0A1Q8R2J8_9FIRM</name>
<sequence>MDKNKNKKGKNIVDTSIERHCTPAQSLKQSLREMKLMRNGKMKKRSWKEFREELNKEN</sequence>
<reference evidence="1 2" key="1">
    <citation type="submission" date="2016-09" db="EMBL/GenBank/DDBJ databases">
        <title>Complete genome of Desulfosporosinus sp. OL.</title>
        <authorList>
            <person name="Mardanov A."/>
            <person name="Beletsky A."/>
            <person name="Panova A."/>
            <person name="Karnachuk O."/>
            <person name="Ravin N."/>
        </authorList>
    </citation>
    <scope>NUCLEOTIDE SEQUENCE [LARGE SCALE GENOMIC DNA]</scope>
    <source>
        <strain evidence="1 2">OL</strain>
    </source>
</reference>
<comment type="caution">
    <text evidence="1">The sequence shown here is derived from an EMBL/GenBank/DDBJ whole genome shotgun (WGS) entry which is preliminary data.</text>
</comment>
<evidence type="ECO:0000313" key="2">
    <source>
        <dbReference type="Proteomes" id="UP000186102"/>
    </source>
</evidence>